<reference evidence="2" key="1">
    <citation type="submission" date="2018-02" db="EMBL/GenBank/DDBJ databases">
        <authorList>
            <person name="Clavel T."/>
            <person name="Strowig T."/>
        </authorList>
    </citation>
    <scope>NUCLEOTIDE SEQUENCE [LARGE SCALE GENOMIC DNA]</scope>
    <source>
        <strain evidence="2">DSM 100764</strain>
    </source>
</reference>
<evidence type="ECO:0008006" key="3">
    <source>
        <dbReference type="Google" id="ProtNLM"/>
    </source>
</evidence>
<organism evidence="1 2">
    <name type="scientific">Paramuribaculum intestinale</name>
    <dbReference type="NCBI Taxonomy" id="2094151"/>
    <lineage>
        <taxon>Bacteria</taxon>
        <taxon>Pseudomonadati</taxon>
        <taxon>Bacteroidota</taxon>
        <taxon>Bacteroidia</taxon>
        <taxon>Bacteroidales</taxon>
        <taxon>Muribaculaceae</taxon>
        <taxon>Paramuribaculum</taxon>
    </lineage>
</organism>
<gene>
    <name evidence="1" type="ORF">C5O25_10460</name>
</gene>
<protein>
    <recommendedName>
        <fullName evidence="3">Polymer-forming cytoskeletal protein</fullName>
    </recommendedName>
</protein>
<evidence type="ECO:0000313" key="1">
    <source>
        <dbReference type="EMBL" id="PWB06427.1"/>
    </source>
</evidence>
<accession>A0A2V1ITG3</accession>
<name>A0A2V1ITG3_9BACT</name>
<comment type="caution">
    <text evidence="1">The sequence shown here is derived from an EMBL/GenBank/DDBJ whole genome shotgun (WGS) entry which is preliminary data.</text>
</comment>
<keyword evidence="2" id="KW-1185">Reference proteome</keyword>
<dbReference type="RefSeq" id="WP_107036688.1">
    <property type="nucleotide sequence ID" value="NZ_CAPLCU010000001.1"/>
</dbReference>
<dbReference type="GeneID" id="93425052"/>
<dbReference type="Proteomes" id="UP000244925">
    <property type="component" value="Unassembled WGS sequence"/>
</dbReference>
<sequence>MNLFTKIKQGWQARHRRRLAAKLQRMIAAAADENDGALSLHCDIILQGDIYVCGDTVLQGDMDARGDIILQEGICVRGDILAGGDVITDGRIASMGDAYVHGRIDSHNDVTACAHTPDWVTVPKKKIEANP</sequence>
<evidence type="ECO:0000313" key="2">
    <source>
        <dbReference type="Proteomes" id="UP000244925"/>
    </source>
</evidence>
<dbReference type="EMBL" id="PUBV01000025">
    <property type="protein sequence ID" value="PWB06427.1"/>
    <property type="molecule type" value="Genomic_DNA"/>
</dbReference>
<dbReference type="AlphaFoldDB" id="A0A2V1ITG3"/>
<proteinExistence type="predicted"/>